<evidence type="ECO:0000313" key="10">
    <source>
        <dbReference type="Proteomes" id="UP001629113"/>
    </source>
</evidence>
<evidence type="ECO:0000256" key="3">
    <source>
        <dbReference type="ARBA" id="ARBA00022989"/>
    </source>
</evidence>
<feature type="region of interest" description="Disordered" evidence="6">
    <location>
        <begin position="351"/>
        <end position="389"/>
    </location>
</feature>
<dbReference type="PANTHER" id="PTHR33048:SF96">
    <property type="entry name" value="INTEGRAL MEMBRANE PROTEIN"/>
    <property type="match status" value="1"/>
</dbReference>
<accession>A0ABR4PMK4</accession>
<evidence type="ECO:0000256" key="1">
    <source>
        <dbReference type="ARBA" id="ARBA00004141"/>
    </source>
</evidence>
<protein>
    <submittedName>
        <fullName evidence="9">Integral membrane protein</fullName>
    </submittedName>
</protein>
<feature type="transmembrane region" description="Helical" evidence="7">
    <location>
        <begin position="139"/>
        <end position="161"/>
    </location>
</feature>
<evidence type="ECO:0000313" key="9">
    <source>
        <dbReference type="EMBL" id="KAL3424535.1"/>
    </source>
</evidence>
<feature type="transmembrane region" description="Helical" evidence="7">
    <location>
        <begin position="62"/>
        <end position="80"/>
    </location>
</feature>
<evidence type="ECO:0000256" key="6">
    <source>
        <dbReference type="SAM" id="MobiDB-lite"/>
    </source>
</evidence>
<keyword evidence="4 7" id="KW-0472">Membrane</keyword>
<comment type="caution">
    <text evidence="9">The sequence shown here is derived from an EMBL/GenBank/DDBJ whole genome shotgun (WGS) entry which is preliminary data.</text>
</comment>
<dbReference type="Pfam" id="PF20684">
    <property type="entry name" value="Fung_rhodopsin"/>
    <property type="match status" value="1"/>
</dbReference>
<name>A0ABR4PMK4_9HELO</name>
<keyword evidence="2 7" id="KW-0812">Transmembrane</keyword>
<feature type="transmembrane region" description="Helical" evidence="7">
    <location>
        <begin position="29"/>
        <end position="50"/>
    </location>
</feature>
<gene>
    <name evidence="9" type="ORF">PVAG01_03816</name>
</gene>
<evidence type="ECO:0000256" key="5">
    <source>
        <dbReference type="ARBA" id="ARBA00038359"/>
    </source>
</evidence>
<dbReference type="PANTHER" id="PTHR33048">
    <property type="entry name" value="PTH11-LIKE INTEGRAL MEMBRANE PROTEIN (AFU_ORTHOLOGUE AFUA_5G11245)"/>
    <property type="match status" value="1"/>
</dbReference>
<evidence type="ECO:0000256" key="4">
    <source>
        <dbReference type="ARBA" id="ARBA00023136"/>
    </source>
</evidence>
<comment type="similarity">
    <text evidence="5">Belongs to the SAT4 family.</text>
</comment>
<feature type="transmembrane region" description="Helical" evidence="7">
    <location>
        <begin position="112"/>
        <end position="132"/>
    </location>
</feature>
<dbReference type="EMBL" id="JBFCZG010000003">
    <property type="protein sequence ID" value="KAL3424535.1"/>
    <property type="molecule type" value="Genomic_DNA"/>
</dbReference>
<feature type="transmembrane region" description="Helical" evidence="7">
    <location>
        <begin position="191"/>
        <end position="211"/>
    </location>
</feature>
<keyword evidence="3 7" id="KW-1133">Transmembrane helix</keyword>
<proteinExistence type="inferred from homology"/>
<evidence type="ECO:0000259" key="8">
    <source>
        <dbReference type="Pfam" id="PF20684"/>
    </source>
</evidence>
<dbReference type="Proteomes" id="UP001629113">
    <property type="component" value="Unassembled WGS sequence"/>
</dbReference>
<dbReference type="InterPro" id="IPR052337">
    <property type="entry name" value="SAT4-like"/>
</dbReference>
<dbReference type="InterPro" id="IPR049326">
    <property type="entry name" value="Rhodopsin_dom_fungi"/>
</dbReference>
<feature type="domain" description="Rhodopsin" evidence="8">
    <location>
        <begin position="46"/>
        <end position="287"/>
    </location>
</feature>
<reference evidence="9 10" key="1">
    <citation type="submission" date="2024-06" db="EMBL/GenBank/DDBJ databases">
        <title>Complete genome of Phlyctema vagabunda strain 19-DSS-EL-015.</title>
        <authorList>
            <person name="Fiorenzani C."/>
        </authorList>
    </citation>
    <scope>NUCLEOTIDE SEQUENCE [LARGE SCALE GENOMIC DNA]</scope>
    <source>
        <strain evidence="9 10">19-DSS-EL-015</strain>
    </source>
</reference>
<evidence type="ECO:0000256" key="7">
    <source>
        <dbReference type="SAM" id="Phobius"/>
    </source>
</evidence>
<comment type="subcellular location">
    <subcellularLocation>
        <location evidence="1">Membrane</location>
        <topology evidence="1">Multi-pass membrane protein</topology>
    </subcellularLocation>
</comment>
<feature type="transmembrane region" description="Helical" evidence="7">
    <location>
        <begin position="223"/>
        <end position="243"/>
    </location>
</feature>
<organism evidence="9 10">
    <name type="scientific">Phlyctema vagabunda</name>
    <dbReference type="NCBI Taxonomy" id="108571"/>
    <lineage>
        <taxon>Eukaryota</taxon>
        <taxon>Fungi</taxon>
        <taxon>Dikarya</taxon>
        <taxon>Ascomycota</taxon>
        <taxon>Pezizomycotina</taxon>
        <taxon>Leotiomycetes</taxon>
        <taxon>Helotiales</taxon>
        <taxon>Dermateaceae</taxon>
        <taxon>Phlyctema</taxon>
    </lineage>
</organism>
<sequence>MQHHTLVWPTIIHSLTLLHTMAENRGPQILGVAGLFLALSTLAVAARTYCRIVVVKSFGLDDYAAVVAWVFFAFFCAFAITAEHHGSGKHIGNIPPADVPLGLKWWWACEPVYVLSNMALKFSIGIFLLRIAVARTHRIIIWTTVAVIEIYSVVFFFLFVLQCRPSKYFWTRYTGGSGTCMNPKITVDATYVYSAISCWSDWTLAIIPVFLVWNLQMNSRTKLVVAVILAMGAIASTATIIRIPYVKDLANQADFLYATTDVAIWSTSETGIGITASCIATLRPLFRNFFLRSHLMGGSSTRGGTSPWPQYTPNASGYIKSKNKGTFNDEIALRNDVGKTGGVTTIIDADLERAEKGGRPEWQGEVSSDDGNSWGSGIRKTTVSTQQRN</sequence>
<feature type="compositionally biased region" description="Polar residues" evidence="6">
    <location>
        <begin position="365"/>
        <end position="389"/>
    </location>
</feature>
<evidence type="ECO:0000256" key="2">
    <source>
        <dbReference type="ARBA" id="ARBA00022692"/>
    </source>
</evidence>
<keyword evidence="10" id="KW-1185">Reference proteome</keyword>